<gene>
    <name evidence="2" type="ORF">NEZAVI_LOCUS11750</name>
</gene>
<feature type="region of interest" description="Disordered" evidence="1">
    <location>
        <begin position="185"/>
        <end position="208"/>
    </location>
</feature>
<dbReference type="AlphaFoldDB" id="A0A9P0HID0"/>
<protein>
    <recommendedName>
        <fullName evidence="4">Nicolin-1</fullName>
    </recommendedName>
</protein>
<name>A0A9P0HID0_NEZVI</name>
<dbReference type="InterPro" id="IPR040235">
    <property type="entry name" value="Nicolin-1"/>
</dbReference>
<proteinExistence type="predicted"/>
<dbReference type="EMBL" id="OV725081">
    <property type="protein sequence ID" value="CAH1403078.1"/>
    <property type="molecule type" value="Genomic_DNA"/>
</dbReference>
<dbReference type="Proteomes" id="UP001152798">
    <property type="component" value="Chromosome 5"/>
</dbReference>
<evidence type="ECO:0000313" key="2">
    <source>
        <dbReference type="EMBL" id="CAH1403078.1"/>
    </source>
</evidence>
<evidence type="ECO:0000256" key="1">
    <source>
        <dbReference type="SAM" id="MobiDB-lite"/>
    </source>
</evidence>
<dbReference type="PANTHER" id="PTHR31239:SF2">
    <property type="entry name" value="NICOLIN-1"/>
    <property type="match status" value="1"/>
</dbReference>
<accession>A0A9P0HID0</accession>
<dbReference type="GO" id="GO:0005654">
    <property type="term" value="C:nucleoplasm"/>
    <property type="evidence" value="ECO:0007669"/>
    <property type="project" value="TreeGrafter"/>
</dbReference>
<keyword evidence="3" id="KW-1185">Reference proteome</keyword>
<feature type="compositionally biased region" description="Low complexity" evidence="1">
    <location>
        <begin position="185"/>
        <end position="202"/>
    </location>
</feature>
<evidence type="ECO:0008006" key="4">
    <source>
        <dbReference type="Google" id="ProtNLM"/>
    </source>
</evidence>
<evidence type="ECO:0000313" key="3">
    <source>
        <dbReference type="Proteomes" id="UP001152798"/>
    </source>
</evidence>
<sequence length="219" mass="24571">MDGLYEREALQFTVKGPIPIKGDDEVDLSGVSAIDITLNEPTAVGELVFRNYYTATIAVLILYDKSKRSEKADRKRSWSCSVTQKVLMPNPHLETGSHDVFSITPSDSCIPWNDISVMRLILRQPSPLWITFKIEEVNLYKDLPRIIHRPTADSKELDKLLILLKRQTVSALNWHPSQSINISVPSSADVQSSSSSPKQSPSCEQTSCGGYEIHRLPYN</sequence>
<organism evidence="2 3">
    <name type="scientific">Nezara viridula</name>
    <name type="common">Southern green stink bug</name>
    <name type="synonym">Cimex viridulus</name>
    <dbReference type="NCBI Taxonomy" id="85310"/>
    <lineage>
        <taxon>Eukaryota</taxon>
        <taxon>Metazoa</taxon>
        <taxon>Ecdysozoa</taxon>
        <taxon>Arthropoda</taxon>
        <taxon>Hexapoda</taxon>
        <taxon>Insecta</taxon>
        <taxon>Pterygota</taxon>
        <taxon>Neoptera</taxon>
        <taxon>Paraneoptera</taxon>
        <taxon>Hemiptera</taxon>
        <taxon>Heteroptera</taxon>
        <taxon>Panheteroptera</taxon>
        <taxon>Pentatomomorpha</taxon>
        <taxon>Pentatomoidea</taxon>
        <taxon>Pentatomidae</taxon>
        <taxon>Pentatominae</taxon>
        <taxon>Nezara</taxon>
    </lineage>
</organism>
<dbReference type="OrthoDB" id="73161at2759"/>
<reference evidence="2" key="1">
    <citation type="submission" date="2022-01" db="EMBL/GenBank/DDBJ databases">
        <authorList>
            <person name="King R."/>
        </authorList>
    </citation>
    <scope>NUCLEOTIDE SEQUENCE</scope>
</reference>
<dbReference type="PANTHER" id="PTHR31239">
    <property type="entry name" value="NICOLIN 1"/>
    <property type="match status" value="1"/>
</dbReference>